<dbReference type="PROSITE" id="PS50077">
    <property type="entry name" value="HEAT_REPEAT"/>
    <property type="match status" value="1"/>
</dbReference>
<dbReference type="PANTHER" id="PTHR32059">
    <property type="entry name" value="RAB11-BINDING PROTEIN RELCH"/>
    <property type="match status" value="1"/>
</dbReference>
<dbReference type="PROSITE" id="PS50896">
    <property type="entry name" value="LISH"/>
    <property type="match status" value="2"/>
</dbReference>
<protein>
    <submittedName>
        <fullName evidence="3">HEAT repeat-containing protein</fullName>
    </submittedName>
</protein>
<dbReference type="SMART" id="SM00667">
    <property type="entry name" value="LisH"/>
    <property type="match status" value="2"/>
</dbReference>
<sequence>MDVEKASLCNCVVNFLLEENYLLTAFELLHELLEDGRESQAIRLKDFFADSNKFPRDHISSLHNLRLLDPQSLLEEKEAAYEKAAITQYELRLAQEDIMKLKMELEKKAAALSTEDLDVSGESHVLHRTGRLSCQQLEEKSSFSNMGPLKENERRDLNCAVKEYLLSAAYKLTAMTFYEEVTDQDLNVWSSGAGCVPDALRRYYLQYMSSSADAGEERMATIQERNFLMEKNNLLQKEKEALYKSKELADAQINALGKSFESAQKDLKDKENQIQNLKHLLELAQKEVNVCRSEVTSLKLQLESSRASSGWDNSKGESLTMLYEDELDACKPEFRSLKLETANLNEKKSSVKPECANQVSEDKNVENLEVEIHEDKPVNPSTISVSTCSDDSMQALSSEKNPDKCKESQIAAIDSSNVTVNGANVIKKDENAATGDGYSKSENNDKFIRTDWNSMPSPNISLETVQVLADALPKIVPYVLINHREELLPLIICAIERHPDSGTRDSLTHTLFNLIKRPDEQQRRIIMDACLVLSKNVGEMRTETELLPQCWEQINHKYEERRLLVAQSCGELAKFVRSEIRTSLILSIVQQLLEDSAAVVREAAAHNLALLLPLFPNIDKYFKVVEEMMFQLVCDPSGTVVETTLKELVPTVVSWGNRLDNVLHVLLAHLLASAQRCPPLSGVDGSAEACLRVLGERERWNIDVLLRMLMELLPVVRRKVFETCPFPGDISSTPDADDVFFSKSLLEVYAREEKAWPSFDWMHMDCLPALIGLASLLPSREDSLRTRIAKLLLTVSELFGEYYVNNIMLPLFLTALGDNVGTLHVPSSCESRIRDLKPKTKVAERLSVICVLPLLLTGVLGVSCREAQLTDYLRSLILRNTLRHGAWTSSTSPELIDAVRFLCTFEEHHRIIISVLWEMVVSTNANVKISAVNLLQVLVPYVDMKVASTQILPALVTLGSDPNLMVKYSSIDAFGTVAKHFKNEVIVDKIRIQMDAFLEDGSHEAAVAVVRALSVAVPLTTERLRDYLLQKLLQLTAAPVHGSDLVRRRERVNAFCEAIRALDATELAPASVRELLLPAIQNLLKDPESLDPAHKEALEVIMKERSGGTLEALTKVMGSHLSMTSVSHLGMTSVTSLFGDSGLLGKKDMGDVSDQQVSQYEDNRFRRIMRGNFSEMIRGKGKVQEENIHTTPT</sequence>
<dbReference type="EMBL" id="KY367818">
    <property type="protein sequence ID" value="ATG71049.1"/>
    <property type="molecule type" value="mRNA"/>
</dbReference>
<organism evidence="3">
    <name type="scientific">Cupressus duclouxiana</name>
    <dbReference type="NCBI Taxonomy" id="103966"/>
    <lineage>
        <taxon>Eukaryota</taxon>
        <taxon>Viridiplantae</taxon>
        <taxon>Streptophyta</taxon>
        <taxon>Embryophyta</taxon>
        <taxon>Tracheophyta</taxon>
        <taxon>Spermatophyta</taxon>
        <taxon>Pinopsida</taxon>
        <taxon>Pinidae</taxon>
        <taxon>Conifers II</taxon>
        <taxon>Cupressales</taxon>
        <taxon>Cupressaceae</taxon>
        <taxon>Cupressus</taxon>
    </lineage>
</organism>
<proteinExistence type="evidence at transcript level"/>
<accession>A0A3Q8BNI6</accession>
<dbReference type="InterPro" id="IPR016024">
    <property type="entry name" value="ARM-type_fold"/>
</dbReference>
<name>A0A3Q8BNI6_9CONI</name>
<dbReference type="InterPro" id="IPR006594">
    <property type="entry name" value="LisH"/>
</dbReference>
<reference evidence="3" key="1">
    <citation type="submission" date="2016-12" db="EMBL/GenBank/DDBJ databases">
        <title>Cupressaceae transcriptome phylogeny.</title>
        <authorList>
            <person name="Mao K."/>
            <person name="Ruhsam M."/>
        </authorList>
    </citation>
    <scope>NUCLEOTIDE SEQUENCE</scope>
</reference>
<evidence type="ECO:0000256" key="2">
    <source>
        <dbReference type="SAM" id="Coils"/>
    </source>
</evidence>
<dbReference type="GO" id="GO:0005802">
    <property type="term" value="C:trans-Golgi network"/>
    <property type="evidence" value="ECO:0007669"/>
    <property type="project" value="InterPro"/>
</dbReference>
<dbReference type="PANTHER" id="PTHR32059:SF0">
    <property type="entry name" value="RAB11-BINDING PROTEIN RELCH"/>
    <property type="match status" value="1"/>
</dbReference>
<dbReference type="GO" id="GO:0032367">
    <property type="term" value="P:intracellular cholesterol transport"/>
    <property type="evidence" value="ECO:0007669"/>
    <property type="project" value="InterPro"/>
</dbReference>
<keyword evidence="2" id="KW-0175">Coiled coil</keyword>
<dbReference type="Gene3D" id="1.25.10.10">
    <property type="entry name" value="Leucine-rich Repeat Variant"/>
    <property type="match status" value="2"/>
</dbReference>
<dbReference type="InterPro" id="IPR021133">
    <property type="entry name" value="HEAT_type_2"/>
</dbReference>
<dbReference type="InterPro" id="IPR040362">
    <property type="entry name" value="RELCH"/>
</dbReference>
<evidence type="ECO:0000256" key="1">
    <source>
        <dbReference type="PROSITE-ProRule" id="PRU00103"/>
    </source>
</evidence>
<evidence type="ECO:0000313" key="3">
    <source>
        <dbReference type="EMBL" id="ATG71049.1"/>
    </source>
</evidence>
<dbReference type="InterPro" id="IPR011989">
    <property type="entry name" value="ARM-like"/>
</dbReference>
<feature type="repeat" description="HEAT" evidence="1">
    <location>
        <begin position="951"/>
        <end position="989"/>
    </location>
</feature>
<dbReference type="SUPFAM" id="SSF48371">
    <property type="entry name" value="ARM repeat"/>
    <property type="match status" value="1"/>
</dbReference>
<dbReference type="AlphaFoldDB" id="A0A3Q8BNI6"/>
<dbReference type="GO" id="GO:0055037">
    <property type="term" value="C:recycling endosome"/>
    <property type="evidence" value="ECO:0007669"/>
    <property type="project" value="TreeGrafter"/>
</dbReference>
<feature type="coiled-coil region" evidence="2">
    <location>
        <begin position="253"/>
        <end position="294"/>
    </location>
</feature>